<keyword evidence="1" id="KW-0677">Repeat</keyword>
<dbReference type="AlphaFoldDB" id="A0A540LZQ2"/>
<dbReference type="Proteomes" id="UP000315295">
    <property type="component" value="Unassembled WGS sequence"/>
</dbReference>
<sequence length="111" mass="11942">MQVDGPAEKKSVPEPSFEILTNPARVVPSQEKYINFLEESRYVPIKLTPSGFVLLRDLRPTVPEVLSLTDTPLSATSAAGGGSATGQQDSASTMAVDDEPQPPQPEFEMIV</sequence>
<dbReference type="PANTHER" id="PTHR10943">
    <property type="entry name" value="26S PROTEASOME NON-ATPASE REGULATORY SUBUNIT"/>
    <property type="match status" value="1"/>
</dbReference>
<comment type="caution">
    <text evidence="4">The sequence shown here is derived from an EMBL/GenBank/DDBJ whole genome shotgun (WGS) entry which is preliminary data.</text>
</comment>
<dbReference type="GO" id="GO:0043161">
    <property type="term" value="P:proteasome-mediated ubiquitin-dependent protein catabolic process"/>
    <property type="evidence" value="ECO:0007669"/>
    <property type="project" value="TreeGrafter"/>
</dbReference>
<evidence type="ECO:0000256" key="2">
    <source>
        <dbReference type="SAM" id="MobiDB-lite"/>
    </source>
</evidence>
<dbReference type="GO" id="GO:0008540">
    <property type="term" value="C:proteasome regulatory particle, base subcomplex"/>
    <property type="evidence" value="ECO:0007669"/>
    <property type="project" value="TreeGrafter"/>
</dbReference>
<feature type="domain" description="26S proteasome regulatory subunit RPN2 C-terminal" evidence="3">
    <location>
        <begin position="7"/>
        <end position="65"/>
    </location>
</feature>
<dbReference type="InterPro" id="IPR040623">
    <property type="entry name" value="RPN2_C"/>
</dbReference>
<feature type="region of interest" description="Disordered" evidence="2">
    <location>
        <begin position="72"/>
        <end position="111"/>
    </location>
</feature>
<proteinExistence type="predicted"/>
<accession>A0A540LZQ2</accession>
<reference evidence="4 5" key="1">
    <citation type="journal article" date="2019" name="G3 (Bethesda)">
        <title>Sequencing of a Wild Apple (Malus baccata) Genome Unravels the Differences Between Cultivated and Wild Apple Species Regarding Disease Resistance and Cold Tolerance.</title>
        <authorList>
            <person name="Chen X."/>
        </authorList>
    </citation>
    <scope>NUCLEOTIDE SEQUENCE [LARGE SCALE GENOMIC DNA]</scope>
    <source>
        <strain evidence="5">cv. Shandingzi</strain>
        <tissue evidence="4">Leaves</tissue>
    </source>
</reference>
<keyword evidence="5" id="KW-1185">Reference proteome</keyword>
<dbReference type="GO" id="GO:0034515">
    <property type="term" value="C:proteasome storage granule"/>
    <property type="evidence" value="ECO:0007669"/>
    <property type="project" value="TreeGrafter"/>
</dbReference>
<dbReference type="GO" id="GO:0005634">
    <property type="term" value="C:nucleus"/>
    <property type="evidence" value="ECO:0007669"/>
    <property type="project" value="TreeGrafter"/>
</dbReference>
<dbReference type="EMBL" id="VIEB01000405">
    <property type="protein sequence ID" value="TQD91957.1"/>
    <property type="molecule type" value="Genomic_DNA"/>
</dbReference>
<organism evidence="4 5">
    <name type="scientific">Malus baccata</name>
    <name type="common">Siberian crab apple</name>
    <name type="synonym">Pyrus baccata</name>
    <dbReference type="NCBI Taxonomy" id="106549"/>
    <lineage>
        <taxon>Eukaryota</taxon>
        <taxon>Viridiplantae</taxon>
        <taxon>Streptophyta</taxon>
        <taxon>Embryophyta</taxon>
        <taxon>Tracheophyta</taxon>
        <taxon>Spermatophyta</taxon>
        <taxon>Magnoliopsida</taxon>
        <taxon>eudicotyledons</taxon>
        <taxon>Gunneridae</taxon>
        <taxon>Pentapetalae</taxon>
        <taxon>rosids</taxon>
        <taxon>fabids</taxon>
        <taxon>Rosales</taxon>
        <taxon>Rosaceae</taxon>
        <taxon>Amygdaloideae</taxon>
        <taxon>Maleae</taxon>
        <taxon>Malus</taxon>
    </lineage>
</organism>
<name>A0A540LZQ2_MALBA</name>
<evidence type="ECO:0000259" key="3">
    <source>
        <dbReference type="Pfam" id="PF18004"/>
    </source>
</evidence>
<dbReference type="STRING" id="106549.A0A540LZQ2"/>
<protein>
    <recommendedName>
        <fullName evidence="3">26S proteasome regulatory subunit RPN2 C-terminal domain-containing protein</fullName>
    </recommendedName>
</protein>
<gene>
    <name evidence="4" type="ORF">C1H46_022473</name>
</gene>
<evidence type="ECO:0000313" key="5">
    <source>
        <dbReference type="Proteomes" id="UP000315295"/>
    </source>
</evidence>
<dbReference type="PANTHER" id="PTHR10943:SF2">
    <property type="entry name" value="26S PROTEASOME NON-ATPASE REGULATORY SUBUNIT 1"/>
    <property type="match status" value="1"/>
</dbReference>
<dbReference type="Pfam" id="PF18004">
    <property type="entry name" value="RPN2_C"/>
    <property type="match status" value="1"/>
</dbReference>
<evidence type="ECO:0000256" key="1">
    <source>
        <dbReference type="ARBA" id="ARBA00022737"/>
    </source>
</evidence>
<evidence type="ECO:0000313" key="4">
    <source>
        <dbReference type="EMBL" id="TQD91957.1"/>
    </source>
</evidence>